<reference evidence="4 5" key="1">
    <citation type="submission" date="2018-05" db="EMBL/GenBank/DDBJ databases">
        <title>Whole genome sequencing for identification of molecular markers to develop diagnostic detection tools for the regulated plant pathogen Lachnellula willkommii.</title>
        <authorList>
            <person name="Giroux E."/>
            <person name="Bilodeau G."/>
        </authorList>
    </citation>
    <scope>NUCLEOTIDE SEQUENCE [LARGE SCALE GENOMIC DNA]</scope>
    <source>
        <strain evidence="4 5">CBS 625.97</strain>
    </source>
</reference>
<protein>
    <recommendedName>
        <fullName evidence="6">Mid2 domain-containing protein</fullName>
    </recommendedName>
</protein>
<dbReference type="AlphaFoldDB" id="A0A7D8Z9R2"/>
<gene>
    <name evidence="4" type="ORF">LCER1_G001804</name>
</gene>
<evidence type="ECO:0000313" key="5">
    <source>
        <dbReference type="Proteomes" id="UP000481288"/>
    </source>
</evidence>
<evidence type="ECO:0000313" key="4">
    <source>
        <dbReference type="EMBL" id="TVY56536.1"/>
    </source>
</evidence>
<comment type="caution">
    <text evidence="4">The sequence shown here is derived from an EMBL/GenBank/DDBJ whole genome shotgun (WGS) entry which is preliminary data.</text>
</comment>
<dbReference type="Proteomes" id="UP000481288">
    <property type="component" value="Unassembled WGS sequence"/>
</dbReference>
<evidence type="ECO:0000256" key="1">
    <source>
        <dbReference type="SAM" id="MobiDB-lite"/>
    </source>
</evidence>
<dbReference type="EMBL" id="QGMG01000153">
    <property type="protein sequence ID" value="TVY56536.1"/>
    <property type="molecule type" value="Genomic_DNA"/>
</dbReference>
<proteinExistence type="predicted"/>
<feature type="compositionally biased region" description="Low complexity" evidence="1">
    <location>
        <begin position="197"/>
        <end position="209"/>
    </location>
</feature>
<sequence>MSIIFHKPPQFFRFQLAILLLFSTRVYSLARFTNPPGPDGALALAIGDNYTIEWENAGSDYSSLSLGLKASADGNIYWLFGNEKDYTSENFLFNVRLGNGITLDQGNIFSFIMVNGTRFGEYVSSSLFLVTKKGESPSSSSAATTATTISSLVQSSSSTSGTTTSAQNSDSATTTLIPISSTAFTSAIDAPSQVLPTTSSSATNATVTDSPPPSPSTTGLSKGAKIGIGISTSLSAILALSALLLLLRHKRRPKQELEHKDLYNSSPPPSLGPDPDPYLRQLGNLYSGVGGRGSASGSASGGASQIRVHVQSPHEMDNGCTAYRGGSAGETVSEQVQSPQHPQPHPHPQLQELDNSYVRAGAPTSQLQSAYQRDVQNNGDGKDQERQTKFAFMGAPIGSRMRMYEAP</sequence>
<accession>A0A7D8Z9R2</accession>
<evidence type="ECO:0008006" key="6">
    <source>
        <dbReference type="Google" id="ProtNLM"/>
    </source>
</evidence>
<keyword evidence="5" id="KW-1185">Reference proteome</keyword>
<keyword evidence="2" id="KW-0472">Membrane</keyword>
<name>A0A7D8Z9R2_9HELO</name>
<feature type="chain" id="PRO_5028867865" description="Mid2 domain-containing protein" evidence="3">
    <location>
        <begin position="31"/>
        <end position="407"/>
    </location>
</feature>
<feature type="region of interest" description="Disordered" evidence="1">
    <location>
        <begin position="195"/>
        <end position="220"/>
    </location>
</feature>
<dbReference type="OrthoDB" id="3564128at2759"/>
<feature type="compositionally biased region" description="Pro residues" evidence="1">
    <location>
        <begin position="266"/>
        <end position="276"/>
    </location>
</feature>
<keyword evidence="2" id="KW-1133">Transmembrane helix</keyword>
<organism evidence="4 5">
    <name type="scientific">Lachnellula cervina</name>
    <dbReference type="NCBI Taxonomy" id="1316786"/>
    <lineage>
        <taxon>Eukaryota</taxon>
        <taxon>Fungi</taxon>
        <taxon>Dikarya</taxon>
        <taxon>Ascomycota</taxon>
        <taxon>Pezizomycotina</taxon>
        <taxon>Leotiomycetes</taxon>
        <taxon>Helotiales</taxon>
        <taxon>Lachnaceae</taxon>
        <taxon>Lachnellula</taxon>
    </lineage>
</organism>
<keyword evidence="2" id="KW-0812">Transmembrane</keyword>
<evidence type="ECO:0000256" key="3">
    <source>
        <dbReference type="SAM" id="SignalP"/>
    </source>
</evidence>
<evidence type="ECO:0000256" key="2">
    <source>
        <dbReference type="SAM" id="Phobius"/>
    </source>
</evidence>
<feature type="compositionally biased region" description="Low complexity" evidence="1">
    <location>
        <begin position="295"/>
        <end position="304"/>
    </location>
</feature>
<feature type="transmembrane region" description="Helical" evidence="2">
    <location>
        <begin position="226"/>
        <end position="247"/>
    </location>
</feature>
<keyword evidence="3" id="KW-0732">Signal</keyword>
<feature type="signal peptide" evidence="3">
    <location>
        <begin position="1"/>
        <end position="30"/>
    </location>
</feature>
<feature type="compositionally biased region" description="Polar residues" evidence="1">
    <location>
        <begin position="363"/>
        <end position="379"/>
    </location>
</feature>
<feature type="region of interest" description="Disordered" evidence="1">
    <location>
        <begin position="257"/>
        <end position="387"/>
    </location>
</feature>